<evidence type="ECO:0000313" key="2">
    <source>
        <dbReference type="Proteomes" id="UP000070319"/>
    </source>
</evidence>
<name>A0A139LIF0_9BACE</name>
<sequence>MLVGGVKVAQIKELKPPLAHLFAKKRKSYKSDKLRTTSDEWLSEHSVAARNL</sequence>
<comment type="caution">
    <text evidence="1">The sequence shown here is derived from an EMBL/GenBank/DDBJ whole genome shotgun (WGS) entry which is preliminary data.</text>
</comment>
<dbReference type="EMBL" id="LTDF01000076">
    <property type="protein sequence ID" value="KXT51185.1"/>
    <property type="molecule type" value="Genomic_DNA"/>
</dbReference>
<reference evidence="1 2" key="1">
    <citation type="submission" date="2016-02" db="EMBL/GenBank/DDBJ databases">
        <authorList>
            <person name="Wen L."/>
            <person name="He K."/>
            <person name="Yang H."/>
        </authorList>
    </citation>
    <scope>NUCLEOTIDE SEQUENCE [LARGE SCALE GENOMIC DNA]</scope>
    <source>
        <strain evidence="1 2">KLE1704</strain>
    </source>
</reference>
<accession>A0A139LIF0</accession>
<organism evidence="1">
    <name type="scientific">Bacteroides intestinalis</name>
    <dbReference type="NCBI Taxonomy" id="329854"/>
    <lineage>
        <taxon>Bacteria</taxon>
        <taxon>Pseudomonadati</taxon>
        <taxon>Bacteroidota</taxon>
        <taxon>Bacteroidia</taxon>
        <taxon>Bacteroidales</taxon>
        <taxon>Bacteroidaceae</taxon>
        <taxon>Bacteroides</taxon>
    </lineage>
</organism>
<dbReference type="AlphaFoldDB" id="A0A139LIF0"/>
<dbReference type="Proteomes" id="UP000070319">
    <property type="component" value="Unassembled WGS sequence"/>
</dbReference>
<gene>
    <name evidence="1" type="ORF">HMPREF2531_02182</name>
</gene>
<proteinExistence type="predicted"/>
<evidence type="ECO:0000313" key="1">
    <source>
        <dbReference type="EMBL" id="KXT51185.1"/>
    </source>
</evidence>
<protein>
    <submittedName>
        <fullName evidence="1">Uncharacterized protein</fullName>
    </submittedName>
</protein>
<dbReference type="PATRIC" id="fig|329854.7.peg.2224"/>